<dbReference type="EMBL" id="CADEPM010000009">
    <property type="protein sequence ID" value="CAB3409751.1"/>
    <property type="molecule type" value="Genomic_DNA"/>
</dbReference>
<evidence type="ECO:0000313" key="2">
    <source>
        <dbReference type="EMBL" id="CAB3409751.1"/>
    </source>
</evidence>
<proteinExistence type="predicted"/>
<evidence type="ECO:0000256" key="1">
    <source>
        <dbReference type="SAM" id="SignalP"/>
    </source>
</evidence>
<dbReference type="Proteomes" id="UP000494206">
    <property type="component" value="Unassembled WGS sequence"/>
</dbReference>
<evidence type="ECO:0000313" key="3">
    <source>
        <dbReference type="Proteomes" id="UP000494206"/>
    </source>
</evidence>
<dbReference type="PANTHER" id="PTHR34721:SF8">
    <property type="entry name" value="ACTIVIN_RECP DOMAIN-CONTAINING PROTEIN"/>
    <property type="match status" value="1"/>
</dbReference>
<reference evidence="2 3" key="1">
    <citation type="submission" date="2020-04" db="EMBL/GenBank/DDBJ databases">
        <authorList>
            <person name="Laetsch R D."/>
            <person name="Stevens L."/>
            <person name="Kumar S."/>
            <person name="Blaxter L. M."/>
        </authorList>
    </citation>
    <scope>NUCLEOTIDE SEQUENCE [LARGE SCALE GENOMIC DNA]</scope>
</reference>
<keyword evidence="1" id="KW-0732">Signal</keyword>
<feature type="signal peptide" evidence="1">
    <location>
        <begin position="1"/>
        <end position="18"/>
    </location>
</feature>
<evidence type="ECO:0008006" key="4">
    <source>
        <dbReference type="Google" id="ProtNLM"/>
    </source>
</evidence>
<comment type="caution">
    <text evidence="2">The sequence shown here is derived from an EMBL/GenBank/DDBJ whole genome shotgun (WGS) entry which is preliminary data.</text>
</comment>
<dbReference type="PANTHER" id="PTHR34721">
    <property type="entry name" value="PROTEIN CBG09734"/>
    <property type="match status" value="1"/>
</dbReference>
<feature type="chain" id="PRO_5035902197" description="UPAR/Ly6 domain-containing protein" evidence="1">
    <location>
        <begin position="19"/>
        <end position="124"/>
    </location>
</feature>
<dbReference type="AlphaFoldDB" id="A0A8S1F7M8"/>
<organism evidence="2 3">
    <name type="scientific">Caenorhabditis bovis</name>
    <dbReference type="NCBI Taxonomy" id="2654633"/>
    <lineage>
        <taxon>Eukaryota</taxon>
        <taxon>Metazoa</taxon>
        <taxon>Ecdysozoa</taxon>
        <taxon>Nematoda</taxon>
        <taxon>Chromadorea</taxon>
        <taxon>Rhabditida</taxon>
        <taxon>Rhabditina</taxon>
        <taxon>Rhabditomorpha</taxon>
        <taxon>Rhabditoidea</taxon>
        <taxon>Rhabditidae</taxon>
        <taxon>Peloderinae</taxon>
        <taxon>Caenorhabditis</taxon>
    </lineage>
</organism>
<name>A0A8S1F7M8_9PELO</name>
<dbReference type="OrthoDB" id="5800660at2759"/>
<accession>A0A8S1F7M8</accession>
<gene>
    <name evidence="2" type="ORF">CBOVIS_LOCUS11366</name>
</gene>
<protein>
    <recommendedName>
        <fullName evidence="4">UPAR/Ly6 domain-containing protein</fullName>
    </recommendedName>
</protein>
<keyword evidence="3" id="KW-1185">Reference proteome</keyword>
<sequence length="124" mass="13470">MNRSLVFLLFLAPAAILAIRCWSGMETVSNGRRLPAESGGPFASVECNADFCYNNYVKRHTKGDDSYTVTKSCGEVGKCFETGCDGPHDERICCCIGDLCNSSNGLNNSVAGILIILTTYLLFR</sequence>